<dbReference type="Gene3D" id="3.40.50.880">
    <property type="match status" value="1"/>
</dbReference>
<comment type="similarity">
    <text evidence="1">Belongs to the peptidase C56 family.</text>
</comment>
<organism evidence="3 4">
    <name type="scientific">Cellulomonas chengniuliangii</name>
    <dbReference type="NCBI Taxonomy" id="2968084"/>
    <lineage>
        <taxon>Bacteria</taxon>
        <taxon>Bacillati</taxon>
        <taxon>Actinomycetota</taxon>
        <taxon>Actinomycetes</taxon>
        <taxon>Micrococcales</taxon>
        <taxon>Cellulomonadaceae</taxon>
        <taxon>Cellulomonas</taxon>
    </lineage>
</organism>
<dbReference type="Pfam" id="PF01965">
    <property type="entry name" value="DJ-1_PfpI"/>
    <property type="match status" value="1"/>
</dbReference>
<evidence type="ECO:0000313" key="3">
    <source>
        <dbReference type="EMBL" id="UUI74762.1"/>
    </source>
</evidence>
<gene>
    <name evidence="3" type="ORF">NP064_13345</name>
</gene>
<accession>A0ABY5KW63</accession>
<evidence type="ECO:0000313" key="4">
    <source>
        <dbReference type="Proteomes" id="UP001316189"/>
    </source>
</evidence>
<reference evidence="3 4" key="1">
    <citation type="submission" date="2022-07" db="EMBL/GenBank/DDBJ databases">
        <title>Novel species in genus cellulomonas.</title>
        <authorList>
            <person name="Ye L."/>
        </authorList>
    </citation>
    <scope>NUCLEOTIDE SEQUENCE [LARGE SCALE GENOMIC DNA]</scope>
    <source>
        <strain evidence="4">zg-Y338</strain>
    </source>
</reference>
<name>A0ABY5KW63_9CELL</name>
<dbReference type="InterPro" id="IPR029062">
    <property type="entry name" value="Class_I_gatase-like"/>
</dbReference>
<keyword evidence="4" id="KW-1185">Reference proteome</keyword>
<keyword evidence="3" id="KW-0315">Glutamine amidotransferase</keyword>
<dbReference type="InterPro" id="IPR002818">
    <property type="entry name" value="DJ-1/PfpI"/>
</dbReference>
<dbReference type="PANTHER" id="PTHR42733:SF12">
    <property type="entry name" value="PROTEINASE"/>
    <property type="match status" value="1"/>
</dbReference>
<protein>
    <submittedName>
        <fullName evidence="3">Type 1 glutamine amidotransferase</fullName>
    </submittedName>
</protein>
<dbReference type="SUPFAM" id="SSF52317">
    <property type="entry name" value="Class I glutamine amidotransferase-like"/>
    <property type="match status" value="1"/>
</dbReference>
<proteinExistence type="inferred from homology"/>
<feature type="domain" description="DJ-1/PfpI" evidence="2">
    <location>
        <begin position="8"/>
        <end position="180"/>
    </location>
</feature>
<dbReference type="InterPro" id="IPR006286">
    <property type="entry name" value="C56_PfpI-like"/>
</dbReference>
<evidence type="ECO:0000256" key="1">
    <source>
        <dbReference type="ARBA" id="ARBA00008542"/>
    </source>
</evidence>
<dbReference type="RefSeq" id="WP_227570373.1">
    <property type="nucleotide sequence ID" value="NZ_CP101988.1"/>
</dbReference>
<dbReference type="Proteomes" id="UP001316189">
    <property type="component" value="Chromosome"/>
</dbReference>
<dbReference type="EMBL" id="CP101988">
    <property type="protein sequence ID" value="UUI74762.1"/>
    <property type="molecule type" value="Genomic_DNA"/>
</dbReference>
<dbReference type="PANTHER" id="PTHR42733">
    <property type="entry name" value="DJ-1 PROTEIN"/>
    <property type="match status" value="1"/>
</dbReference>
<dbReference type="NCBIfam" id="TIGR01382">
    <property type="entry name" value="PfpI"/>
    <property type="match status" value="1"/>
</dbReference>
<dbReference type="PROSITE" id="PS51276">
    <property type="entry name" value="PEPTIDASE_C56_PFPI"/>
    <property type="match status" value="1"/>
</dbReference>
<evidence type="ECO:0000259" key="2">
    <source>
        <dbReference type="Pfam" id="PF01965"/>
    </source>
</evidence>
<sequence>MSRLVGAKVAFLTSMTGIEDPELTVPWTAVLEAGGAAELVAPEPGEVSTVSGDLEPVASYPVDRQLDAVVAAEFDALVIPGGTVNADRLRVLPAAQALVRAFAEQRKPIAAICHGPWLLIDAGVADGATLTSYHSLATDLRNAGATWVDAEVSVWQEQGWPLVTSRQPGDLPAFCTMLVEVVGEAVRT</sequence>
<dbReference type="CDD" id="cd03134">
    <property type="entry name" value="GATase1_PfpI_like"/>
    <property type="match status" value="1"/>
</dbReference>